<reference evidence="1 2" key="1">
    <citation type="submission" date="2022-04" db="EMBL/GenBank/DDBJ databases">
        <title>Streptomyces sp. nov. LCR6-01 isolated from Lichen of Dirinaria sp.</title>
        <authorList>
            <person name="Kanchanasin P."/>
            <person name="Tanasupawat S."/>
            <person name="Phongsopitanun W."/>
        </authorList>
    </citation>
    <scope>NUCLEOTIDE SEQUENCE [LARGE SCALE GENOMIC DNA]</scope>
    <source>
        <strain evidence="1 2">LCR6-01</strain>
    </source>
</reference>
<proteinExistence type="predicted"/>
<gene>
    <name evidence="1" type="ORF">M1O15_01185</name>
</gene>
<accession>A0ABT0I400</accession>
<dbReference type="EMBL" id="JALPTH010000001">
    <property type="protein sequence ID" value="MCK8676048.1"/>
    <property type="molecule type" value="Genomic_DNA"/>
</dbReference>
<dbReference type="Proteomes" id="UP001522868">
    <property type="component" value="Unassembled WGS sequence"/>
</dbReference>
<dbReference type="Pfam" id="PF19562">
    <property type="entry name" value="DUF6084"/>
    <property type="match status" value="1"/>
</dbReference>
<evidence type="ECO:0000313" key="2">
    <source>
        <dbReference type="Proteomes" id="UP001522868"/>
    </source>
</evidence>
<dbReference type="RefSeq" id="WP_248631237.1">
    <property type="nucleotide sequence ID" value="NZ_JALPTH010000001.1"/>
</dbReference>
<dbReference type="InterPro" id="IPR045730">
    <property type="entry name" value="DUF6084"/>
</dbReference>
<protein>
    <submittedName>
        <fullName evidence="1">DUF6084 family protein</fullName>
    </submittedName>
</protein>
<comment type="caution">
    <text evidence="1">The sequence shown here is derived from an EMBL/GenBank/DDBJ whole genome shotgun (WGS) entry which is preliminary data.</text>
</comment>
<keyword evidence="2" id="KW-1185">Reference proteome</keyword>
<evidence type="ECO:0000313" key="1">
    <source>
        <dbReference type="EMBL" id="MCK8676048.1"/>
    </source>
</evidence>
<organism evidence="1 2">
    <name type="scientific">Streptomyces lichenis</name>
    <dbReference type="NCBI Taxonomy" id="2306967"/>
    <lineage>
        <taxon>Bacteria</taxon>
        <taxon>Bacillati</taxon>
        <taxon>Actinomycetota</taxon>
        <taxon>Actinomycetes</taxon>
        <taxon>Kitasatosporales</taxon>
        <taxon>Streptomycetaceae</taxon>
        <taxon>Streptomyces</taxon>
    </lineage>
</organism>
<name>A0ABT0I400_9ACTN</name>
<sequence length="213" mass="23920">MTDLHFACVSARSEPYAAGPTLLFGLRVEEADHQPVHAVVLRCQIRIEPQARRYEPEEQERLGDLFGAPERWGGTLKPVQFAHSSVTVPGFEGVADIDLPVPCTYDTEVASGTYFRALSGGEVPLLMLFSGTVFSGPQGFHAEPIPWHKEARYRMPVGVWQRMMADYFPNSGWLRLRADCLEELRRFRSARALPSWELTVETLLSEAEEGKLS</sequence>